<keyword evidence="5 7" id="KW-0472">Membrane</keyword>
<geneLocation type="plasmid" evidence="10 11">
    <name>unnamed2</name>
</geneLocation>
<dbReference type="InterPro" id="IPR050250">
    <property type="entry name" value="Macrolide_Exporter_MacB"/>
</dbReference>
<feature type="transmembrane region" description="Helical" evidence="7">
    <location>
        <begin position="31"/>
        <end position="51"/>
    </location>
</feature>
<dbReference type="KEGG" id="dee:HQN60_15915"/>
<reference evidence="10 11" key="1">
    <citation type="submission" date="2020-05" db="EMBL/GenBank/DDBJ databases">
        <title>Complete genome sequence of Deefgea sp. D17.</title>
        <authorList>
            <person name="Bae J.-W."/>
            <person name="Han J.E."/>
        </authorList>
    </citation>
    <scope>NUCLEOTIDE SEQUENCE [LARGE SCALE GENOMIC DNA]</scope>
    <source>
        <strain evidence="10 11">D17</strain>
        <plasmid evidence="10 11">unnamed2</plasmid>
    </source>
</reference>
<protein>
    <submittedName>
        <fullName evidence="10">ABC transporter permease</fullName>
    </submittedName>
</protein>
<dbReference type="Proteomes" id="UP000504844">
    <property type="component" value="Plasmid unnamed2"/>
</dbReference>
<dbReference type="InterPro" id="IPR025857">
    <property type="entry name" value="MacB_PCD"/>
</dbReference>
<organism evidence="10 11">
    <name type="scientific">Deefgea piscis</name>
    <dbReference type="NCBI Taxonomy" id="2739061"/>
    <lineage>
        <taxon>Bacteria</taxon>
        <taxon>Pseudomonadati</taxon>
        <taxon>Pseudomonadota</taxon>
        <taxon>Betaproteobacteria</taxon>
        <taxon>Neisseriales</taxon>
        <taxon>Chitinibacteraceae</taxon>
        <taxon>Deefgea</taxon>
    </lineage>
</organism>
<keyword evidence="4 7" id="KW-1133">Transmembrane helix</keyword>
<feature type="domain" description="MacB-like periplasmic core" evidence="9">
    <location>
        <begin position="30"/>
        <end position="246"/>
    </location>
</feature>
<evidence type="ECO:0000256" key="7">
    <source>
        <dbReference type="SAM" id="Phobius"/>
    </source>
</evidence>
<dbReference type="Pfam" id="PF12704">
    <property type="entry name" value="MacB_PCD"/>
    <property type="match status" value="1"/>
</dbReference>
<evidence type="ECO:0000256" key="1">
    <source>
        <dbReference type="ARBA" id="ARBA00004651"/>
    </source>
</evidence>
<dbReference type="EMBL" id="CP054145">
    <property type="protein sequence ID" value="QKJ68295.1"/>
    <property type="molecule type" value="Genomic_DNA"/>
</dbReference>
<keyword evidence="2" id="KW-1003">Cell membrane</keyword>
<sequence>MLELVKNGKPSLAQQFVESLSSLLIFRHRSLLALLGITIGCASIIALLNIGQNAADESLRTFQSMGSNTLIVNFPPSAKAKTPLPLKINVTDFQQAMPNVANIAGLTLFGAKVGYNGQSVDSSIVGTTVGLADIAGLRLAQGRFISDFDHRETFVVLGARVANALSHGVNSVLVGSLVRINDDLFTVVGILEAQPPNPLVPVVFDDAVMLPMGAMRRIHPTAELGNILVQVKEHQNSPMLQVQLQEYLTSLFPTHLVNVQAPQQLLDGLRRQGDMFTYLLAGLGCISLLVGGIGVMNVMLMSVSERRREIGVRMALGARQSDIRTLFLFEAASLSAAGALLGVLLGIISAYIFTLISAWQFTLAVEAIPIGVACSMFIGLFFGIYPAMLASRLNPVQALRDE</sequence>
<comment type="similarity">
    <text evidence="6">Belongs to the ABC-4 integral membrane protein family.</text>
</comment>
<accession>A0A6M8SSX8</accession>
<comment type="subcellular location">
    <subcellularLocation>
        <location evidence="1">Cell membrane</location>
        <topology evidence="1">Multi-pass membrane protein</topology>
    </subcellularLocation>
</comment>
<evidence type="ECO:0000256" key="6">
    <source>
        <dbReference type="ARBA" id="ARBA00038076"/>
    </source>
</evidence>
<feature type="transmembrane region" description="Helical" evidence="7">
    <location>
        <begin position="275"/>
        <end position="304"/>
    </location>
</feature>
<keyword evidence="3 7" id="KW-0812">Transmembrane</keyword>
<feature type="transmembrane region" description="Helical" evidence="7">
    <location>
        <begin position="325"/>
        <end position="353"/>
    </location>
</feature>
<evidence type="ECO:0000256" key="3">
    <source>
        <dbReference type="ARBA" id="ARBA00022692"/>
    </source>
</evidence>
<evidence type="ECO:0000256" key="5">
    <source>
        <dbReference type="ARBA" id="ARBA00023136"/>
    </source>
</evidence>
<evidence type="ECO:0000256" key="2">
    <source>
        <dbReference type="ARBA" id="ARBA00022475"/>
    </source>
</evidence>
<evidence type="ECO:0000313" key="11">
    <source>
        <dbReference type="Proteomes" id="UP000504844"/>
    </source>
</evidence>
<evidence type="ECO:0000259" key="8">
    <source>
        <dbReference type="Pfam" id="PF02687"/>
    </source>
</evidence>
<dbReference type="GO" id="GO:0005886">
    <property type="term" value="C:plasma membrane"/>
    <property type="evidence" value="ECO:0007669"/>
    <property type="project" value="UniProtKB-SubCell"/>
</dbReference>
<evidence type="ECO:0000313" key="10">
    <source>
        <dbReference type="EMBL" id="QKJ68295.1"/>
    </source>
</evidence>
<dbReference type="PANTHER" id="PTHR30572">
    <property type="entry name" value="MEMBRANE COMPONENT OF TRANSPORTER-RELATED"/>
    <property type="match status" value="1"/>
</dbReference>
<dbReference type="PANTHER" id="PTHR30572:SF4">
    <property type="entry name" value="ABC TRANSPORTER PERMEASE YTRF"/>
    <property type="match status" value="1"/>
</dbReference>
<keyword evidence="11" id="KW-1185">Reference proteome</keyword>
<dbReference type="GO" id="GO:0022857">
    <property type="term" value="F:transmembrane transporter activity"/>
    <property type="evidence" value="ECO:0007669"/>
    <property type="project" value="TreeGrafter"/>
</dbReference>
<feature type="domain" description="ABC3 transporter permease C-terminal" evidence="8">
    <location>
        <begin position="284"/>
        <end position="395"/>
    </location>
</feature>
<gene>
    <name evidence="10" type="ORF">HQN60_15915</name>
</gene>
<proteinExistence type="inferred from homology"/>
<dbReference type="InterPro" id="IPR003838">
    <property type="entry name" value="ABC3_permease_C"/>
</dbReference>
<feature type="transmembrane region" description="Helical" evidence="7">
    <location>
        <begin position="359"/>
        <end position="385"/>
    </location>
</feature>
<dbReference type="Pfam" id="PF02687">
    <property type="entry name" value="FtsX"/>
    <property type="match status" value="1"/>
</dbReference>
<name>A0A6M8SSX8_9NEIS</name>
<evidence type="ECO:0000259" key="9">
    <source>
        <dbReference type="Pfam" id="PF12704"/>
    </source>
</evidence>
<dbReference type="AlphaFoldDB" id="A0A6M8SSX8"/>
<dbReference type="RefSeq" id="WP_173534796.1">
    <property type="nucleotide sequence ID" value="NZ_CP054145.1"/>
</dbReference>
<keyword evidence="10" id="KW-0614">Plasmid</keyword>
<evidence type="ECO:0000256" key="4">
    <source>
        <dbReference type="ARBA" id="ARBA00022989"/>
    </source>
</evidence>